<accession>A0AA91EKB2</accession>
<dbReference type="EMBL" id="LXEX01000006">
    <property type="protein sequence ID" value="OAT60783.1"/>
    <property type="molecule type" value="Genomic_DNA"/>
</dbReference>
<name>A0AA91EKB2_9GAMM</name>
<organism evidence="1 2">
    <name type="scientific">Obesumbacterium proteus ATCC 12841</name>
    <dbReference type="NCBI Taxonomy" id="1354268"/>
    <lineage>
        <taxon>Bacteria</taxon>
        <taxon>Pseudomonadati</taxon>
        <taxon>Pseudomonadota</taxon>
        <taxon>Gammaproteobacteria</taxon>
        <taxon>Enterobacterales</taxon>
        <taxon>Hafniaceae</taxon>
        <taxon>Obesumbacterium</taxon>
    </lineage>
</organism>
<evidence type="ECO:0000313" key="2">
    <source>
        <dbReference type="Proteomes" id="UP000078431"/>
    </source>
</evidence>
<proteinExistence type="predicted"/>
<reference evidence="1 2" key="1">
    <citation type="submission" date="2016-04" db="EMBL/GenBank/DDBJ databases">
        <title>ATOL: Assembling a taxonomically balanced genome-scale reconstruction of the evolutionary history of the Enterobacteriaceae.</title>
        <authorList>
            <person name="Plunkett G.III."/>
            <person name="Neeno-Eckwall E.C."/>
            <person name="Glasner J.D."/>
            <person name="Perna N.T."/>
        </authorList>
    </citation>
    <scope>NUCLEOTIDE SEQUENCE [LARGE SCALE GENOMIC DNA]</scope>
    <source>
        <strain evidence="1 2">ATCC 12841</strain>
    </source>
</reference>
<dbReference type="Proteomes" id="UP000078431">
    <property type="component" value="Unassembled WGS sequence"/>
</dbReference>
<keyword evidence="2" id="KW-1185">Reference proteome</keyword>
<gene>
    <name evidence="1" type="ORF">M993_00457</name>
</gene>
<evidence type="ECO:0000313" key="1">
    <source>
        <dbReference type="EMBL" id="OAT60783.1"/>
    </source>
</evidence>
<dbReference type="AlphaFoldDB" id="A0AA91EKB2"/>
<dbReference type="RefSeq" id="WP_061553714.1">
    <property type="nucleotide sequence ID" value="NZ_LXEX01000006.1"/>
</dbReference>
<evidence type="ECO:0008006" key="3">
    <source>
        <dbReference type="Google" id="ProtNLM"/>
    </source>
</evidence>
<protein>
    <recommendedName>
        <fullName evidence="3">HK97 gp10 family phage protein</fullName>
    </recommendedName>
</protein>
<comment type="caution">
    <text evidence="1">The sequence shown here is derived from an EMBL/GenBank/DDBJ whole genome shotgun (WGS) entry which is preliminary data.</text>
</comment>
<sequence>MGVKVKGIAKAKANMSRLIGDIQGKKAVRAVYSGLYVGMELTALYTPIGNTSNLINSRYSFVDVKGTKLIGEAGYTAGYAQYVHDPNVKQNFRRSTAKKEFLKLSFEESRSRIDAVMKKEMSL</sequence>